<dbReference type="Pfam" id="PF24316">
    <property type="entry name" value="Tli3"/>
    <property type="match status" value="1"/>
</dbReference>
<dbReference type="RefSeq" id="WP_174927026.1">
    <property type="nucleotide sequence ID" value="NZ_CABVLY010000014.1"/>
</dbReference>
<accession>A0A6P2GDI7</accession>
<proteinExistence type="predicted"/>
<dbReference type="Proteomes" id="UP000755577">
    <property type="component" value="Unassembled WGS sequence"/>
</dbReference>
<keyword evidence="2" id="KW-0732">Signal</keyword>
<name>A0A6P2GDI7_9BURK</name>
<evidence type="ECO:0000313" key="7">
    <source>
        <dbReference type="Proteomes" id="UP000755577"/>
    </source>
</evidence>
<reference evidence="4 7" key="2">
    <citation type="submission" date="2021-02" db="EMBL/GenBank/DDBJ databases">
        <title>Draft genome of the type strains Burkholderia anthina DSM16086.</title>
        <authorList>
            <person name="Hertel R."/>
            <person name="Meissner J."/>
            <person name="Poehlein A."/>
            <person name="Daniel R."/>
            <person name="Commichau F.M."/>
        </authorList>
    </citation>
    <scope>NUCLEOTIDE SEQUENCE [LARGE SCALE GENOMIC DNA]</scope>
    <source>
        <strain evidence="4 7">DSM 16086</strain>
    </source>
</reference>
<feature type="domain" description="Tli3-like" evidence="3">
    <location>
        <begin position="41"/>
        <end position="167"/>
    </location>
</feature>
<dbReference type="EMBL" id="JAFCIQ010000018">
    <property type="protein sequence ID" value="MBM2769370.1"/>
    <property type="molecule type" value="Genomic_DNA"/>
</dbReference>
<keyword evidence="7" id="KW-1185">Reference proteome</keyword>
<dbReference type="GeneID" id="56501832"/>
<gene>
    <name evidence="5" type="ORF">BAN20980_03784</name>
    <name evidence="4" type="ORF">JQK92_23410</name>
</gene>
<dbReference type="PROSITE" id="PS51257">
    <property type="entry name" value="PROKAR_LIPOPROTEIN"/>
    <property type="match status" value="1"/>
</dbReference>
<dbReference type="AlphaFoldDB" id="A0A6P2GDI7"/>
<protein>
    <recommendedName>
        <fullName evidence="3">Tli3-like domain-containing protein</fullName>
    </recommendedName>
</protein>
<evidence type="ECO:0000313" key="5">
    <source>
        <dbReference type="EMBL" id="VVU51064.1"/>
    </source>
</evidence>
<dbReference type="InterPro" id="IPR057562">
    <property type="entry name" value="Tli3-like_dom"/>
</dbReference>
<organism evidence="5 6">
    <name type="scientific">Burkholderia anthina</name>
    <dbReference type="NCBI Taxonomy" id="179879"/>
    <lineage>
        <taxon>Bacteria</taxon>
        <taxon>Pseudomonadati</taxon>
        <taxon>Pseudomonadota</taxon>
        <taxon>Betaproteobacteria</taxon>
        <taxon>Burkholderiales</taxon>
        <taxon>Burkholderiaceae</taxon>
        <taxon>Burkholderia</taxon>
        <taxon>Burkholderia cepacia complex</taxon>
    </lineage>
</organism>
<evidence type="ECO:0000256" key="1">
    <source>
        <dbReference type="SAM" id="MobiDB-lite"/>
    </source>
</evidence>
<evidence type="ECO:0000256" key="2">
    <source>
        <dbReference type="SAM" id="SignalP"/>
    </source>
</evidence>
<feature type="signal peptide" evidence="2">
    <location>
        <begin position="1"/>
        <end position="22"/>
    </location>
</feature>
<evidence type="ECO:0000313" key="4">
    <source>
        <dbReference type="EMBL" id="MBM2769370.1"/>
    </source>
</evidence>
<dbReference type="EMBL" id="CABVLY010000014">
    <property type="protein sequence ID" value="VVU51064.1"/>
    <property type="molecule type" value="Genomic_DNA"/>
</dbReference>
<evidence type="ECO:0000259" key="3">
    <source>
        <dbReference type="Pfam" id="PF24316"/>
    </source>
</evidence>
<feature type="chain" id="PRO_5026736821" description="Tli3-like domain-containing protein" evidence="2">
    <location>
        <begin position="23"/>
        <end position="242"/>
    </location>
</feature>
<feature type="region of interest" description="Disordered" evidence="1">
    <location>
        <begin position="213"/>
        <end position="242"/>
    </location>
</feature>
<dbReference type="Proteomes" id="UP000494201">
    <property type="component" value="Unassembled WGS sequence"/>
</dbReference>
<sequence>MVRNLVIFVLMLLMLLMQACSAQRPYSFNLADFLSAKELPYDSPPQVIYRLDDHRFVTLERYRDCYHGETFYNDTKAGIRRKLGRGTVENFQGRVINADPTGMNLAFPSAVAPYTVCGDRGCNPVMAYSTDGGNTFHGMVYARYIYKPFEDSKRYTIAATKDKLFVAQVDYGDEDGDPYVKEYPLLPNIDLSKPYPPGIRSSTFMASKRPGLLSKLRTPSGQDRITCDASIKPTNPDAPLVR</sequence>
<reference evidence="5 6" key="1">
    <citation type="submission" date="2019-09" db="EMBL/GenBank/DDBJ databases">
        <authorList>
            <person name="Depoorter E."/>
        </authorList>
    </citation>
    <scope>NUCLEOTIDE SEQUENCE [LARGE SCALE GENOMIC DNA]</scope>
    <source>
        <strain evidence="5">LMG 20980</strain>
    </source>
</reference>
<evidence type="ECO:0000313" key="6">
    <source>
        <dbReference type="Proteomes" id="UP000494201"/>
    </source>
</evidence>